<dbReference type="Proteomes" id="UP000183567">
    <property type="component" value="Unassembled WGS sequence"/>
</dbReference>
<proteinExistence type="predicted"/>
<evidence type="ECO:0000313" key="2">
    <source>
        <dbReference type="EMBL" id="OJA17153.1"/>
    </source>
</evidence>
<evidence type="ECO:0000313" key="3">
    <source>
        <dbReference type="Proteomes" id="UP000183567"/>
    </source>
</evidence>
<keyword evidence="3" id="KW-1185">Reference proteome</keyword>
<feature type="region of interest" description="Disordered" evidence="1">
    <location>
        <begin position="102"/>
        <end position="147"/>
    </location>
</feature>
<feature type="compositionally biased region" description="Low complexity" evidence="1">
    <location>
        <begin position="103"/>
        <end position="124"/>
    </location>
</feature>
<evidence type="ECO:0008006" key="4">
    <source>
        <dbReference type="Google" id="ProtNLM"/>
    </source>
</evidence>
<dbReference type="OrthoDB" id="2526979at2759"/>
<reference evidence="2 3" key="1">
    <citation type="submission" date="2016-03" db="EMBL/GenBank/DDBJ databases">
        <title>Comparative genomics of the ectomycorrhizal sister species Rhizopogon vinicolor and Rhizopogon vesiculosus (Basidiomycota: Boletales) reveals a divergence of the mating type B locus.</title>
        <authorList>
            <person name="Mujic A.B."/>
            <person name="Kuo A."/>
            <person name="Tritt A."/>
            <person name="Lipzen A."/>
            <person name="Chen C."/>
            <person name="Johnson J."/>
            <person name="Sharma A."/>
            <person name="Barry K."/>
            <person name="Grigoriev I.V."/>
            <person name="Spatafora J.W."/>
        </authorList>
    </citation>
    <scope>NUCLEOTIDE SEQUENCE [LARGE SCALE GENOMIC DNA]</scope>
    <source>
        <strain evidence="2 3">AM-OR11-056</strain>
    </source>
</reference>
<dbReference type="AlphaFoldDB" id="A0A1J8QUU1"/>
<sequence length="207" mass="22887">MNSELQKHLATIGHRHKRTRSTSCSSVTSQSSTASWFPQKLYEASPSEVVEGDSQAYGSFTTTAPAALWLRSYLSTPVPSKSREKQQDMGWADEYDYEHLESPRSSSRAPHRPSISRSSSLNSSLGEVLTSASSSHDSPPMSPLGDNISTLHPILEAVESASKLSYRTVCVACLKTGKDFPRCPRCGDMWCSRECRMQGGKRHVCRR</sequence>
<comment type="caution">
    <text evidence="2">The sequence shown here is derived from an EMBL/GenBank/DDBJ whole genome shotgun (WGS) entry which is preliminary data.</text>
</comment>
<evidence type="ECO:0000256" key="1">
    <source>
        <dbReference type="SAM" id="MobiDB-lite"/>
    </source>
</evidence>
<protein>
    <recommendedName>
        <fullName evidence="4">HIT-type domain-containing protein</fullName>
    </recommendedName>
</protein>
<accession>A0A1J8QUU1</accession>
<name>A0A1J8QUU1_9AGAM</name>
<gene>
    <name evidence="2" type="ORF">AZE42_00193</name>
</gene>
<feature type="region of interest" description="Disordered" evidence="1">
    <location>
        <begin position="1"/>
        <end position="29"/>
    </location>
</feature>
<dbReference type="EMBL" id="LVVM01002157">
    <property type="protein sequence ID" value="OJA17153.1"/>
    <property type="molecule type" value="Genomic_DNA"/>
</dbReference>
<organism evidence="2 3">
    <name type="scientific">Rhizopogon vesiculosus</name>
    <dbReference type="NCBI Taxonomy" id="180088"/>
    <lineage>
        <taxon>Eukaryota</taxon>
        <taxon>Fungi</taxon>
        <taxon>Dikarya</taxon>
        <taxon>Basidiomycota</taxon>
        <taxon>Agaricomycotina</taxon>
        <taxon>Agaricomycetes</taxon>
        <taxon>Agaricomycetidae</taxon>
        <taxon>Boletales</taxon>
        <taxon>Suillineae</taxon>
        <taxon>Rhizopogonaceae</taxon>
        <taxon>Rhizopogon</taxon>
    </lineage>
</organism>